<keyword evidence="13 16" id="KW-0456">Lyase</keyword>
<proteinExistence type="inferred from homology"/>
<dbReference type="AlphaFoldDB" id="A0A0F4ZF85"/>
<dbReference type="EC" id="4.1.1.48" evidence="16"/>
<evidence type="ECO:0000256" key="6">
    <source>
        <dbReference type="ARBA" id="ARBA00004873"/>
    </source>
</evidence>
<dbReference type="Pfam" id="PF00218">
    <property type="entry name" value="IGPS"/>
    <property type="match status" value="1"/>
</dbReference>
<dbReference type="FunFam" id="3.20.20.70:FF:000136">
    <property type="entry name" value="Multifunctional tryptophan biosynthesis protein"/>
    <property type="match status" value="1"/>
</dbReference>
<dbReference type="CDD" id="cd00405">
    <property type="entry name" value="PRAI"/>
    <property type="match status" value="1"/>
</dbReference>
<comment type="caution">
    <text evidence="20">The sequence shown here is derived from an EMBL/GenBank/DDBJ whole genome shotgun (WGS) entry which is preliminary data.</text>
</comment>
<dbReference type="CDD" id="cd00331">
    <property type="entry name" value="IGPS"/>
    <property type="match status" value="1"/>
</dbReference>
<feature type="domain" description="N-(5'phosphoribosyl) anthranilate isomerase (PRAI)" evidence="19">
    <location>
        <begin position="575"/>
        <end position="755"/>
    </location>
</feature>
<dbReference type="InterPro" id="IPR013785">
    <property type="entry name" value="Aldolase_TIM"/>
</dbReference>
<dbReference type="InterPro" id="IPR006221">
    <property type="entry name" value="TrpG/PapA_dom"/>
</dbReference>
<evidence type="ECO:0000256" key="11">
    <source>
        <dbReference type="ARBA" id="ARBA00023141"/>
    </source>
</evidence>
<dbReference type="PANTHER" id="PTHR43418">
    <property type="entry name" value="MULTIFUNCTIONAL TRYPTOPHAN BIOSYNTHESIS PROTEIN-RELATED"/>
    <property type="match status" value="1"/>
</dbReference>
<dbReference type="UniPathway" id="UPA00035">
    <property type="reaction ID" value="UER00040"/>
</dbReference>
<dbReference type="PANTHER" id="PTHR43418:SF4">
    <property type="entry name" value="MULTIFUNCTIONAL TRYPTOPHAN BIOSYNTHESIS PROTEIN"/>
    <property type="match status" value="1"/>
</dbReference>
<evidence type="ECO:0000256" key="4">
    <source>
        <dbReference type="ARBA" id="ARBA00004664"/>
    </source>
</evidence>
<reference evidence="20 21" key="1">
    <citation type="submission" date="2015-03" db="EMBL/GenBank/DDBJ databases">
        <authorList>
            <person name="Radwan O."/>
            <person name="Al-Naeli F.A."/>
            <person name="Rendon G.A."/>
            <person name="Fields C."/>
        </authorList>
    </citation>
    <scope>NUCLEOTIDE SEQUENCE [LARGE SCALE GENOMIC DNA]</scope>
    <source>
        <strain evidence="20">CR-DP1</strain>
    </source>
</reference>
<evidence type="ECO:0000256" key="2">
    <source>
        <dbReference type="ARBA" id="ARBA00001633"/>
    </source>
</evidence>
<evidence type="ECO:0000256" key="12">
    <source>
        <dbReference type="ARBA" id="ARBA00023235"/>
    </source>
</evidence>
<comment type="pathway">
    <text evidence="4 16">Amino-acid biosynthesis; L-tryptophan biosynthesis; L-tryptophan from chorismate: step 3/5.</text>
</comment>
<dbReference type="Pfam" id="PF00697">
    <property type="entry name" value="PRAI"/>
    <property type="match status" value="1"/>
</dbReference>
<dbReference type="GO" id="GO:0004640">
    <property type="term" value="F:phosphoribosylanthranilate isomerase activity"/>
    <property type="evidence" value="ECO:0007669"/>
    <property type="project" value="UniProtKB-UniRule"/>
</dbReference>
<dbReference type="HAMAP" id="MF_00135">
    <property type="entry name" value="PRAI"/>
    <property type="match status" value="1"/>
</dbReference>
<dbReference type="InterPro" id="IPR001240">
    <property type="entry name" value="PRAI_dom"/>
</dbReference>
<dbReference type="InterPro" id="IPR050472">
    <property type="entry name" value="Anth_synth/Amidotransfase"/>
</dbReference>
<keyword evidence="8 16" id="KW-0210">Decarboxylase</keyword>
<evidence type="ECO:0000256" key="1">
    <source>
        <dbReference type="ARBA" id="ARBA00001164"/>
    </source>
</evidence>
<dbReference type="Proteomes" id="UP000033483">
    <property type="component" value="Unassembled WGS sequence"/>
</dbReference>
<dbReference type="OrthoDB" id="524799at2759"/>
<dbReference type="NCBIfam" id="TIGR00566">
    <property type="entry name" value="trpG_papA"/>
    <property type="match status" value="1"/>
</dbReference>
<dbReference type="GO" id="GO:0004425">
    <property type="term" value="F:indole-3-glycerol-phosphate synthase activity"/>
    <property type="evidence" value="ECO:0007669"/>
    <property type="project" value="UniProtKB-UniRule"/>
</dbReference>
<dbReference type="InterPro" id="IPR029062">
    <property type="entry name" value="Class_I_gatase-like"/>
</dbReference>
<dbReference type="PIRSF" id="PIRSF001382">
    <property type="entry name" value="TrpG-trpC-trpF"/>
    <property type="match status" value="1"/>
</dbReference>
<dbReference type="GO" id="GO:0000162">
    <property type="term" value="P:L-tryptophan biosynthetic process"/>
    <property type="evidence" value="ECO:0007669"/>
    <property type="project" value="UniProtKB-UniRule"/>
</dbReference>
<sequence length="761" mass="81872">MASNDIIDHSPHHPDPSPPVPTASNLIMIDNYDSFTWNIYQYLMLEGATVTVLRNDKVTLEELIARKPTQLIISPGPGHPKTDSGVSREAIQYFAGKIPVFGVCMGQQCIIDIYGGEVRSAGEWLHGKTSPLSHDGKGVYETMVQKFPVTRYHSLAGTHATLPECLEVTSWIANPDGSQGIIQGVRHKTYTVEGVQFHPESILTADGRTMIRNFLRMQGGTWAENARLQKEAKTASVSTTIAPHIKPSGNILAQIYAARKEAVTAQKLIPGQRPSDLESAYALNAAPPIVPLLRRLRQSPFDISLMAEVKRASPSKGIFDLDISAPEQAHKYALAGASVISVLTEPQWFKGSIDDLRAVRQVLSGMPNRPAILRKEFIFEEYQILEARLAGADTVLLIVKMLNDEVLLKKLYDYSVSLGMEPLVEVQNVQEMEIAVKLGAKVIGVNNRNLESFEVDISTAGRLRSMVGKEAILCALSGITSHDDVKQCKADGIDAILVGEALMRAPNASKFIEKLCAGTESSTAAASPKPLMAKICGTRSVEAALEAVKSGADFIGICLVPGAKRCISEETALAISKAVHEQASTVPATTASVSKASDFFASFETRLPASKPRLVGIFQNQPLEEVISLASKYSLDMVQLHGEEPLEWASQIPVPVIRCFKPGQVGIGSRGLHTVPLLDSGAGSGKLLDASGVKAVLAQDPNLRVILAGGLNPDNVVEAVKAVGEYSDRVIGVDVSSGVEEDGKQSLAKITAFIKAAKSLR</sequence>
<dbReference type="Gene3D" id="3.40.50.880">
    <property type="match status" value="1"/>
</dbReference>
<evidence type="ECO:0000256" key="13">
    <source>
        <dbReference type="ARBA" id="ARBA00023239"/>
    </source>
</evidence>
<dbReference type="FunFam" id="3.40.50.880:FF:000031">
    <property type="entry name" value="Multifunctional tryptophan biosynthesis protein"/>
    <property type="match status" value="1"/>
</dbReference>
<evidence type="ECO:0000256" key="9">
    <source>
        <dbReference type="ARBA" id="ARBA00022822"/>
    </source>
</evidence>
<keyword evidence="7 16" id="KW-0028">Amino-acid biosynthesis</keyword>
<dbReference type="InterPro" id="IPR016302">
    <property type="entry name" value="Anthranilate_synth_II"/>
</dbReference>
<gene>
    <name evidence="20" type="ORF">TD95_002860</name>
</gene>
<evidence type="ECO:0000256" key="15">
    <source>
        <dbReference type="ARBA" id="ARBA00047683"/>
    </source>
</evidence>
<dbReference type="EC" id="4.1.3.27" evidence="16"/>
<feature type="domain" description="Glutamine amidotransferase" evidence="17">
    <location>
        <begin position="28"/>
        <end position="215"/>
    </location>
</feature>
<dbReference type="SUPFAM" id="SSF52317">
    <property type="entry name" value="Class I glutamine amidotransferase-like"/>
    <property type="match status" value="1"/>
</dbReference>
<evidence type="ECO:0000259" key="17">
    <source>
        <dbReference type="Pfam" id="PF00117"/>
    </source>
</evidence>
<accession>A0A0F4ZF85</accession>
<keyword evidence="14" id="KW-0511">Multifunctional enzyme</keyword>
<comment type="pathway">
    <text evidence="6 16">Amino-acid biosynthesis; L-tryptophan biosynthesis; L-tryptophan from chorismate: step 1/5.</text>
</comment>
<comment type="catalytic activity">
    <reaction evidence="1 16">
        <text>N-(5-phospho-beta-D-ribosyl)anthranilate = 1-(2-carboxyphenylamino)-1-deoxy-D-ribulose 5-phosphate</text>
        <dbReference type="Rhea" id="RHEA:21540"/>
        <dbReference type="ChEBI" id="CHEBI:18277"/>
        <dbReference type="ChEBI" id="CHEBI:58613"/>
        <dbReference type="EC" id="5.3.1.24"/>
    </reaction>
</comment>
<evidence type="ECO:0000256" key="8">
    <source>
        <dbReference type="ARBA" id="ARBA00022793"/>
    </source>
</evidence>
<evidence type="ECO:0000313" key="21">
    <source>
        <dbReference type="Proteomes" id="UP000033483"/>
    </source>
</evidence>
<evidence type="ECO:0000256" key="14">
    <source>
        <dbReference type="ARBA" id="ARBA00023268"/>
    </source>
</evidence>
<dbReference type="EMBL" id="LAEV01001118">
    <property type="protein sequence ID" value="KKA28781.1"/>
    <property type="molecule type" value="Genomic_DNA"/>
</dbReference>
<evidence type="ECO:0000256" key="7">
    <source>
        <dbReference type="ARBA" id="ARBA00022605"/>
    </source>
</evidence>
<dbReference type="InterPro" id="IPR013798">
    <property type="entry name" value="Indole-3-glycerol_P_synth_dom"/>
</dbReference>
<dbReference type="SUPFAM" id="SSF51366">
    <property type="entry name" value="Ribulose-phoshate binding barrel"/>
    <property type="match status" value="2"/>
</dbReference>
<evidence type="ECO:0000256" key="5">
    <source>
        <dbReference type="ARBA" id="ARBA00004696"/>
    </source>
</evidence>
<dbReference type="GO" id="GO:0004049">
    <property type="term" value="F:anthranilate synthase activity"/>
    <property type="evidence" value="ECO:0007669"/>
    <property type="project" value="UniProtKB-UniRule"/>
</dbReference>
<evidence type="ECO:0000256" key="16">
    <source>
        <dbReference type="PIRNR" id="PIRNR001382"/>
    </source>
</evidence>
<evidence type="ECO:0000256" key="10">
    <source>
        <dbReference type="ARBA" id="ARBA00022962"/>
    </source>
</evidence>
<dbReference type="PROSITE" id="PS51273">
    <property type="entry name" value="GATASE_TYPE_1"/>
    <property type="match status" value="1"/>
</dbReference>
<protein>
    <recommendedName>
        <fullName evidence="16">Multifunctional tryptophan biosynthesis protein</fullName>
    </recommendedName>
    <domain>
        <recommendedName>
            <fullName evidence="16">Anthranilate synthase component 2</fullName>
            <shortName evidence="16">AS</shortName>
            <ecNumber evidence="16">4.1.3.27</ecNumber>
        </recommendedName>
        <alternativeName>
            <fullName evidence="16">Anthranilate synthase, glutamine amidotransferase component</fullName>
        </alternativeName>
    </domain>
    <domain>
        <recommendedName>
            <fullName evidence="16">Indole-3-glycerol phosphate synthase</fullName>
            <shortName evidence="16">IGPS</shortName>
            <ecNumber evidence="16">4.1.1.48</ecNumber>
        </recommendedName>
    </domain>
    <domain>
        <recommendedName>
            <fullName evidence="16">N-(5'-phosphoribosyl)anthranilate isomerase</fullName>
            <shortName evidence="16">PRAI</shortName>
            <ecNumber evidence="16">5.3.1.24</ecNumber>
        </recommendedName>
    </domain>
</protein>
<evidence type="ECO:0000313" key="20">
    <source>
        <dbReference type="EMBL" id="KKA28781.1"/>
    </source>
</evidence>
<dbReference type="Gene3D" id="3.20.20.70">
    <property type="entry name" value="Aldolase class I"/>
    <property type="match status" value="2"/>
</dbReference>
<dbReference type="CDD" id="cd01743">
    <property type="entry name" value="GATase1_Anthranilate_Synthase"/>
    <property type="match status" value="1"/>
</dbReference>
<evidence type="ECO:0000256" key="3">
    <source>
        <dbReference type="ARBA" id="ARBA00003272"/>
    </source>
</evidence>
<evidence type="ECO:0000259" key="18">
    <source>
        <dbReference type="Pfam" id="PF00218"/>
    </source>
</evidence>
<keyword evidence="12 16" id="KW-0413">Isomerase</keyword>
<dbReference type="Pfam" id="PF00117">
    <property type="entry name" value="GATase"/>
    <property type="match status" value="1"/>
</dbReference>
<name>A0A0F4ZF85_9PEZI</name>
<organism evidence="20 21">
    <name type="scientific">Thielaviopsis punctulata</name>
    <dbReference type="NCBI Taxonomy" id="72032"/>
    <lineage>
        <taxon>Eukaryota</taxon>
        <taxon>Fungi</taxon>
        <taxon>Dikarya</taxon>
        <taxon>Ascomycota</taxon>
        <taxon>Pezizomycotina</taxon>
        <taxon>Sordariomycetes</taxon>
        <taxon>Hypocreomycetidae</taxon>
        <taxon>Microascales</taxon>
        <taxon>Ceratocystidaceae</taxon>
        <taxon>Thielaviopsis</taxon>
    </lineage>
</organism>
<feature type="domain" description="Indole-3-glycerol phosphate synthase" evidence="18">
    <location>
        <begin position="252"/>
        <end position="515"/>
    </location>
</feature>
<dbReference type="EC" id="5.3.1.24" evidence="16"/>
<dbReference type="PROSITE" id="PS00614">
    <property type="entry name" value="IGPS"/>
    <property type="match status" value="1"/>
</dbReference>
<dbReference type="PRINTS" id="PR00097">
    <property type="entry name" value="ANTSNTHASEII"/>
</dbReference>
<dbReference type="InterPro" id="IPR017926">
    <property type="entry name" value="GATASE"/>
</dbReference>
<comment type="catalytic activity">
    <reaction evidence="2 16">
        <text>1-(2-carboxyphenylamino)-1-deoxy-D-ribulose 5-phosphate + H(+) = (1S,2R)-1-C-(indol-3-yl)glycerol 3-phosphate + CO2 + H2O</text>
        <dbReference type="Rhea" id="RHEA:23476"/>
        <dbReference type="ChEBI" id="CHEBI:15377"/>
        <dbReference type="ChEBI" id="CHEBI:15378"/>
        <dbReference type="ChEBI" id="CHEBI:16526"/>
        <dbReference type="ChEBI" id="CHEBI:58613"/>
        <dbReference type="ChEBI" id="CHEBI:58866"/>
        <dbReference type="EC" id="4.1.1.48"/>
    </reaction>
</comment>
<dbReference type="PRINTS" id="PR00096">
    <property type="entry name" value="GATASE"/>
</dbReference>
<keyword evidence="9 16" id="KW-0822">Tryptophan biosynthesis</keyword>
<comment type="pathway">
    <text evidence="5 16">Amino-acid biosynthesis; L-tryptophan biosynthesis; L-tryptophan from chorismate: step 4/5.</text>
</comment>
<keyword evidence="10" id="KW-0315">Glutamine amidotransferase</keyword>
<dbReference type="InterPro" id="IPR001468">
    <property type="entry name" value="Indole-3-GlycerolPSynthase_CS"/>
</dbReference>
<evidence type="ECO:0000259" key="19">
    <source>
        <dbReference type="Pfam" id="PF00697"/>
    </source>
</evidence>
<keyword evidence="11 16" id="KW-0057">Aromatic amino acid biosynthesis</keyword>
<dbReference type="GO" id="GO:0005829">
    <property type="term" value="C:cytosol"/>
    <property type="evidence" value="ECO:0007669"/>
    <property type="project" value="TreeGrafter"/>
</dbReference>
<comment type="function">
    <text evidence="3 16">Trifunctional enzyme bearing the Gln amidotransferase (GATase) domain of anthranilate synthase, indole-glycerolphosphate synthase, and phosphoribosylanthranilate isomerase activities.</text>
</comment>
<comment type="catalytic activity">
    <reaction evidence="15 16">
        <text>chorismate + L-glutamine = anthranilate + pyruvate + L-glutamate + H(+)</text>
        <dbReference type="Rhea" id="RHEA:21732"/>
        <dbReference type="ChEBI" id="CHEBI:15361"/>
        <dbReference type="ChEBI" id="CHEBI:15378"/>
        <dbReference type="ChEBI" id="CHEBI:16567"/>
        <dbReference type="ChEBI" id="CHEBI:29748"/>
        <dbReference type="ChEBI" id="CHEBI:29985"/>
        <dbReference type="ChEBI" id="CHEBI:58359"/>
        <dbReference type="EC" id="4.1.3.27"/>
    </reaction>
</comment>
<keyword evidence="21" id="KW-1185">Reference proteome</keyword>
<dbReference type="InterPro" id="IPR011060">
    <property type="entry name" value="RibuloseP-bd_barrel"/>
</dbReference>